<proteinExistence type="predicted"/>
<gene>
    <name evidence="2" type="ORF">MK546_00105</name>
</gene>
<reference evidence="2" key="2">
    <citation type="submission" date="2022-02" db="EMBL/GenBank/DDBJ databases">
        <authorList>
            <person name="Christensen J.J.E."/>
            <person name="Jensen C.S."/>
            <person name="Nielsen X.C."/>
            <person name="Dargis R."/>
        </authorList>
    </citation>
    <scope>NUCLEOTIDE SEQUENCE</scope>
    <source>
        <strain evidence="2">K13014465</strain>
    </source>
</reference>
<reference evidence="2" key="1">
    <citation type="journal article" date="2022" name="Med Res Arch">
        <title>Genomic identification of streptococcal strains and relation to clinical characteristics. A substudy to The Partial Oral Treatment of Endocarditis (POET) Trial.</title>
        <authorList>
            <person name="Christensen J."/>
            <person name="Jensen C."/>
            <person name="Dargis R."/>
            <person name="Nielsen X."/>
            <person name="Pries- Heje M."/>
            <person name="Wiingaard C."/>
            <person name="Ihlemann N."/>
            <person name="Gill S."/>
            <person name="Bruun N."/>
            <person name="Elming H."/>
            <person name="Povlsen J."/>
            <person name="Madsen T."/>
            <person name="Jensen K."/>
            <person name="Fuursted K."/>
            <person name="Ostergaard L."/>
            <person name="Christiansen U."/>
            <person name="Rosenvinge F."/>
            <person name="Helweg-Larsen J."/>
            <person name="Fosbol E."/>
            <person name="Kober L."/>
            <person name="Torp-Pedersen C."/>
            <person name="Tonder N."/>
            <person name="Moser C."/>
            <person name="Iversen K."/>
            <person name="Bundgaard H."/>
        </authorList>
    </citation>
    <scope>NUCLEOTIDE SEQUENCE</scope>
    <source>
        <strain evidence="2">K13014465</strain>
    </source>
</reference>
<comment type="caution">
    <text evidence="2">The sequence shown here is derived from an EMBL/GenBank/DDBJ whole genome shotgun (WGS) entry which is preliminary data.</text>
</comment>
<name>A0AAW5WJP1_STRCR</name>
<evidence type="ECO:0008006" key="4">
    <source>
        <dbReference type="Google" id="ProtNLM"/>
    </source>
</evidence>
<dbReference type="AlphaFoldDB" id="A0AAW5WJP1"/>
<protein>
    <recommendedName>
        <fullName evidence="4">Glycosyltransferase stabilizing protein GtfB</fullName>
    </recommendedName>
</protein>
<organism evidence="2 3">
    <name type="scientific">Streptococcus cristatus</name>
    <dbReference type="NCBI Taxonomy" id="45634"/>
    <lineage>
        <taxon>Bacteria</taxon>
        <taxon>Bacillati</taxon>
        <taxon>Bacillota</taxon>
        <taxon>Bacilli</taxon>
        <taxon>Lactobacillales</taxon>
        <taxon>Streptococcaceae</taxon>
        <taxon>Streptococcus</taxon>
    </lineage>
</organism>
<evidence type="ECO:0000256" key="1">
    <source>
        <dbReference type="SAM" id="MobiDB-lite"/>
    </source>
</evidence>
<evidence type="ECO:0000313" key="2">
    <source>
        <dbReference type="EMBL" id="MCY7220497.1"/>
    </source>
</evidence>
<evidence type="ECO:0000313" key="3">
    <source>
        <dbReference type="Proteomes" id="UP001208029"/>
    </source>
</evidence>
<sequence length="270" mass="31283">MICLFDRYDQASFDLLRSLKATGLDCPVVVVQDDGYLAPDVESPYSYFTGDLDTPEGRAIYFNLVPKPHLWEIRSSNVNGEILDMGKKRANIFYRQPTHERRVRAVEWLDTEGKVRAADIYNRKGRLFAQITYDQTQRPTHTRYFDQSNVVVIMENHLTGDIILTLEGKRHIFKSKQEFVVFYLQYRGYDTDRIIYNSLATPFLVAYALRPKNGRAEDVLFWQEPIGEALPGNMKAAMKLPHRNIRIAVQDRHAREEKGNSAGTYQRATR</sequence>
<dbReference type="Proteomes" id="UP001208029">
    <property type="component" value="Unassembled WGS sequence"/>
</dbReference>
<feature type="compositionally biased region" description="Polar residues" evidence="1">
    <location>
        <begin position="261"/>
        <end position="270"/>
    </location>
</feature>
<dbReference type="EMBL" id="JAKUYZ010000002">
    <property type="protein sequence ID" value="MCY7220497.1"/>
    <property type="molecule type" value="Genomic_DNA"/>
</dbReference>
<accession>A0AAW5WJP1</accession>
<dbReference type="RefSeq" id="WP_268730926.1">
    <property type="nucleotide sequence ID" value="NZ_JAKUYZ010000002.1"/>
</dbReference>
<feature type="region of interest" description="Disordered" evidence="1">
    <location>
        <begin position="251"/>
        <end position="270"/>
    </location>
</feature>